<proteinExistence type="predicted"/>
<comment type="caution">
    <text evidence="1">The sequence shown here is derived from an EMBL/GenBank/DDBJ whole genome shotgun (WGS) entry which is preliminary data.</text>
</comment>
<protein>
    <submittedName>
        <fullName evidence="1">Uncharacterized protein</fullName>
    </submittedName>
</protein>
<evidence type="ECO:0000313" key="2">
    <source>
        <dbReference type="Proteomes" id="UP000646579"/>
    </source>
</evidence>
<organism evidence="1 2">
    <name type="scientific">Devosia pacifica</name>
    <dbReference type="NCBI Taxonomy" id="1335967"/>
    <lineage>
        <taxon>Bacteria</taxon>
        <taxon>Pseudomonadati</taxon>
        <taxon>Pseudomonadota</taxon>
        <taxon>Alphaproteobacteria</taxon>
        <taxon>Hyphomicrobiales</taxon>
        <taxon>Devosiaceae</taxon>
        <taxon>Devosia</taxon>
    </lineage>
</organism>
<evidence type="ECO:0000313" key="1">
    <source>
        <dbReference type="EMBL" id="GHA27667.1"/>
    </source>
</evidence>
<accession>A0A918S9C1</accession>
<reference evidence="1" key="1">
    <citation type="journal article" date="2014" name="Int. J. Syst. Evol. Microbiol.">
        <title>Complete genome sequence of Corynebacterium casei LMG S-19264T (=DSM 44701T), isolated from a smear-ripened cheese.</title>
        <authorList>
            <consortium name="US DOE Joint Genome Institute (JGI-PGF)"/>
            <person name="Walter F."/>
            <person name="Albersmeier A."/>
            <person name="Kalinowski J."/>
            <person name="Ruckert C."/>
        </authorList>
    </citation>
    <scope>NUCLEOTIDE SEQUENCE</scope>
    <source>
        <strain evidence="1">KCTC 32437</strain>
    </source>
</reference>
<reference evidence="1" key="2">
    <citation type="submission" date="2020-09" db="EMBL/GenBank/DDBJ databases">
        <authorList>
            <person name="Sun Q."/>
            <person name="Kim S."/>
        </authorList>
    </citation>
    <scope>NUCLEOTIDE SEQUENCE</scope>
    <source>
        <strain evidence="1">KCTC 32437</strain>
    </source>
</reference>
<keyword evidence="2" id="KW-1185">Reference proteome</keyword>
<gene>
    <name evidence="1" type="ORF">GCM10007989_24430</name>
</gene>
<dbReference type="RefSeq" id="WP_189425947.1">
    <property type="nucleotide sequence ID" value="NZ_BMZE01000002.1"/>
</dbReference>
<sequence length="76" mass="8622">MFIKQERWQAVLCNWGDYEEHRVVHCHPSWDDSYGGLFIVQEVEGTAVAYPINGKAKQYTQGARATLVDGTPLPIE</sequence>
<dbReference type="Proteomes" id="UP000646579">
    <property type="component" value="Unassembled WGS sequence"/>
</dbReference>
<dbReference type="AlphaFoldDB" id="A0A918S9C1"/>
<name>A0A918S9C1_9HYPH</name>
<dbReference type="EMBL" id="BMZE01000002">
    <property type="protein sequence ID" value="GHA27667.1"/>
    <property type="molecule type" value="Genomic_DNA"/>
</dbReference>